<feature type="transmembrane region" description="Helical" evidence="14">
    <location>
        <begin position="61"/>
        <end position="83"/>
    </location>
</feature>
<evidence type="ECO:0000313" key="16">
    <source>
        <dbReference type="EMBL" id="MBB2184897.1"/>
    </source>
</evidence>
<comment type="subcellular location">
    <subcellularLocation>
        <location evidence="1 14">Cell membrane</location>
        <topology evidence="1 14">Multi-pass membrane protein</topology>
    </subcellularLocation>
</comment>
<evidence type="ECO:0000256" key="6">
    <source>
        <dbReference type="ARBA" id="ARBA00022617"/>
    </source>
</evidence>
<dbReference type="RefSeq" id="WP_114725082.1">
    <property type="nucleotide sequence ID" value="NZ_BJMI01000015.1"/>
</dbReference>
<keyword evidence="11 14" id="KW-0408">Iron</keyword>
<dbReference type="AlphaFoldDB" id="A0A370G9B2"/>
<evidence type="ECO:0000313" key="17">
    <source>
        <dbReference type="EMBL" id="RDI40321.1"/>
    </source>
</evidence>
<keyword evidence="8 14" id="KW-0479">Metal-binding</keyword>
<dbReference type="Proteomes" id="UP000562982">
    <property type="component" value="Unassembled WGS sequence"/>
</dbReference>
<evidence type="ECO:0000256" key="15">
    <source>
        <dbReference type="PIRNR" id="PIRNR004638"/>
    </source>
</evidence>
<evidence type="ECO:0000256" key="7">
    <source>
        <dbReference type="ARBA" id="ARBA00022692"/>
    </source>
</evidence>
<reference evidence="16 19" key="2">
    <citation type="submission" date="2020-04" db="EMBL/GenBank/DDBJ databases">
        <title>Description of novel Gluconacetobacter.</title>
        <authorList>
            <person name="Sombolestani A."/>
        </authorList>
    </citation>
    <scope>NUCLEOTIDE SEQUENCE [LARGE SCALE GENOMIC DNA]</scope>
    <source>
        <strain evidence="16 19">LMG 1382</strain>
    </source>
</reference>
<dbReference type="GO" id="GO:0070818">
    <property type="term" value="F:protoporphyrinogen oxidase activity"/>
    <property type="evidence" value="ECO:0007669"/>
    <property type="project" value="UniProtKB-UniRule"/>
</dbReference>
<keyword evidence="12 14" id="KW-0472">Membrane</keyword>
<dbReference type="Pfam" id="PF03653">
    <property type="entry name" value="UPF0093"/>
    <property type="match status" value="1"/>
</dbReference>
<comment type="similarity">
    <text evidence="3 14 15">Belongs to the HemJ family.</text>
</comment>
<evidence type="ECO:0000256" key="1">
    <source>
        <dbReference type="ARBA" id="ARBA00004651"/>
    </source>
</evidence>
<evidence type="ECO:0000256" key="13">
    <source>
        <dbReference type="ARBA" id="ARBA00048390"/>
    </source>
</evidence>
<comment type="function">
    <text evidence="14 15">Catalyzes the oxidation of protoporphyrinogen IX to protoporphyrin IX.</text>
</comment>
<dbReference type="GO" id="GO:0006782">
    <property type="term" value="P:protoporphyrinogen IX biosynthetic process"/>
    <property type="evidence" value="ECO:0007669"/>
    <property type="project" value="UniProtKB-UniRule"/>
</dbReference>
<dbReference type="HAMAP" id="MF_02239">
    <property type="entry name" value="HemJ"/>
    <property type="match status" value="1"/>
</dbReference>
<keyword evidence="6 14" id="KW-0349">Heme</keyword>
<comment type="catalytic activity">
    <reaction evidence="13 14 15">
        <text>protoporphyrinogen IX + 3 A = protoporphyrin IX + 3 AH2</text>
        <dbReference type="Rhea" id="RHEA:62000"/>
        <dbReference type="ChEBI" id="CHEBI:13193"/>
        <dbReference type="ChEBI" id="CHEBI:17499"/>
        <dbReference type="ChEBI" id="CHEBI:57306"/>
        <dbReference type="ChEBI" id="CHEBI:57307"/>
    </reaction>
</comment>
<dbReference type="NCBIfam" id="TIGR00701">
    <property type="entry name" value="protoporphyrinogen oxidase HemJ"/>
    <property type="match status" value="1"/>
</dbReference>
<keyword evidence="7 14" id="KW-0812">Transmembrane</keyword>
<organism evidence="17 18">
    <name type="scientific">Gluconacetobacter liquefaciens</name>
    <name type="common">Acetobacter liquefaciens</name>
    <dbReference type="NCBI Taxonomy" id="89584"/>
    <lineage>
        <taxon>Bacteria</taxon>
        <taxon>Pseudomonadati</taxon>
        <taxon>Pseudomonadota</taxon>
        <taxon>Alphaproteobacteria</taxon>
        <taxon>Acetobacterales</taxon>
        <taxon>Acetobacteraceae</taxon>
        <taxon>Gluconacetobacter</taxon>
    </lineage>
</organism>
<feature type="binding site" description="axial binding residue" evidence="14">
    <location>
        <position position="16"/>
    </location>
    <ligand>
        <name>heme</name>
        <dbReference type="ChEBI" id="CHEBI:30413"/>
    </ligand>
    <ligandPart>
        <name>Fe</name>
        <dbReference type="ChEBI" id="CHEBI:18248"/>
    </ligandPart>
</feature>
<dbReference type="PIRSF" id="PIRSF004638">
    <property type="entry name" value="UCP004638"/>
    <property type="match status" value="1"/>
</dbReference>
<comment type="subunit">
    <text evidence="14">Homodimer.</text>
</comment>
<evidence type="ECO:0000313" key="19">
    <source>
        <dbReference type="Proteomes" id="UP000562982"/>
    </source>
</evidence>
<dbReference type="EMBL" id="JABEQI010000001">
    <property type="protein sequence ID" value="MBB2184897.1"/>
    <property type="molecule type" value="Genomic_DNA"/>
</dbReference>
<feature type="transmembrane region" description="Helical" evidence="14">
    <location>
        <begin position="128"/>
        <end position="146"/>
    </location>
</feature>
<reference evidence="17 18" key="1">
    <citation type="submission" date="2018-07" db="EMBL/GenBank/DDBJ databases">
        <title>Genomic Encyclopedia of Type Strains, Phase IV (KMG-IV): sequencing the most valuable type-strain genomes for metagenomic binning, comparative biology and taxonomic classification.</title>
        <authorList>
            <person name="Goeker M."/>
        </authorList>
    </citation>
    <scope>NUCLEOTIDE SEQUENCE [LARGE SCALE GENOMIC DNA]</scope>
    <source>
        <strain evidence="17 18">DSM 5603</strain>
    </source>
</reference>
<comment type="caution">
    <text evidence="17">The sequence shown here is derived from an EMBL/GenBank/DDBJ whole genome shotgun (WGS) entry which is preliminary data.</text>
</comment>
<evidence type="ECO:0000256" key="12">
    <source>
        <dbReference type="ARBA" id="ARBA00023136"/>
    </source>
</evidence>
<dbReference type="Proteomes" id="UP000254958">
    <property type="component" value="Unassembled WGS sequence"/>
</dbReference>
<evidence type="ECO:0000256" key="9">
    <source>
        <dbReference type="ARBA" id="ARBA00022989"/>
    </source>
</evidence>
<keyword evidence="18" id="KW-1185">Reference proteome</keyword>
<dbReference type="GO" id="GO:0046872">
    <property type="term" value="F:metal ion binding"/>
    <property type="evidence" value="ECO:0007669"/>
    <property type="project" value="UniProtKB-UniRule"/>
</dbReference>
<evidence type="ECO:0000256" key="14">
    <source>
        <dbReference type="HAMAP-Rule" id="MF_02239"/>
    </source>
</evidence>
<evidence type="ECO:0000313" key="18">
    <source>
        <dbReference type="Proteomes" id="UP000254958"/>
    </source>
</evidence>
<comment type="cofactor">
    <cofactor evidence="14 15">
        <name>heme b</name>
        <dbReference type="ChEBI" id="CHEBI:60344"/>
    </cofactor>
    <text evidence="14 15">Binds 1 heme b (iron(II)-protoporphyrin IX) group per subunit.</text>
</comment>
<evidence type="ECO:0000256" key="4">
    <source>
        <dbReference type="ARBA" id="ARBA00017504"/>
    </source>
</evidence>
<evidence type="ECO:0000256" key="11">
    <source>
        <dbReference type="ARBA" id="ARBA00023004"/>
    </source>
</evidence>
<feature type="transmembrane region" description="Helical" evidence="14">
    <location>
        <begin position="89"/>
        <end position="107"/>
    </location>
</feature>
<dbReference type="UniPathway" id="UPA00251">
    <property type="reaction ID" value="UER00324"/>
</dbReference>
<evidence type="ECO:0000256" key="3">
    <source>
        <dbReference type="ARBA" id="ARBA00006501"/>
    </source>
</evidence>
<dbReference type="PANTHER" id="PTHR40255">
    <property type="entry name" value="UPF0093 MEMBRANE PROTEIN SLR1790"/>
    <property type="match status" value="1"/>
</dbReference>
<evidence type="ECO:0000256" key="2">
    <source>
        <dbReference type="ARBA" id="ARBA00005073"/>
    </source>
</evidence>
<dbReference type="GO" id="GO:0005886">
    <property type="term" value="C:plasma membrane"/>
    <property type="evidence" value="ECO:0007669"/>
    <property type="project" value="UniProtKB-SubCell"/>
</dbReference>
<dbReference type="PANTHER" id="PTHR40255:SF1">
    <property type="entry name" value="PROTOPORPHYRINOGEN IX OXIDASE"/>
    <property type="match status" value="1"/>
</dbReference>
<dbReference type="OrthoDB" id="9800824at2"/>
<evidence type="ECO:0000256" key="10">
    <source>
        <dbReference type="ARBA" id="ARBA00023002"/>
    </source>
</evidence>
<evidence type="ECO:0000256" key="5">
    <source>
        <dbReference type="ARBA" id="ARBA00022475"/>
    </source>
</evidence>
<feature type="transmembrane region" description="Helical" evidence="14">
    <location>
        <begin position="6"/>
        <end position="30"/>
    </location>
</feature>
<protein>
    <recommendedName>
        <fullName evidence="4 14">Protoporphyrinogen IX oxidase</fullName>
        <shortName evidence="14">PPO</shortName>
        <ecNumber evidence="14 15">1.3.99.-</ecNumber>
    </recommendedName>
</protein>
<keyword evidence="10 14" id="KW-0560">Oxidoreductase</keyword>
<dbReference type="InterPro" id="IPR005265">
    <property type="entry name" value="HemJ-like"/>
</dbReference>
<keyword evidence="5 14" id="KW-1003">Cell membrane</keyword>
<sequence>MILGFLPWLAWFKALHVMSLIAWMSGMFYLPRLFVYHCQAQPGSAESERFKVMERKLLRQIMNPAMISTFLFGTLLVLTPGTVDWHAGWWYLKIVSVLGLAGFHGACARWRRTFAEDRNTRPENFYRAANEIPTILMAVVVIMVIVRPF</sequence>
<keyword evidence="9 14" id="KW-1133">Transmembrane helix</keyword>
<accession>A0A370G9B2</accession>
<comment type="pathway">
    <text evidence="2 14 15">Porphyrin-containing compound metabolism; protoporphyrin-IX biosynthesis; protoporphyrin-IX from protoporphyrinogen-IX: step 1/1.</text>
</comment>
<feature type="binding site" description="axial binding residue" evidence="14">
    <location>
        <position position="93"/>
    </location>
    <ligand>
        <name>heme</name>
        <dbReference type="ChEBI" id="CHEBI:30413"/>
    </ligand>
    <ligandPart>
        <name>Fe</name>
        <dbReference type="ChEBI" id="CHEBI:18248"/>
    </ligandPart>
</feature>
<evidence type="ECO:0000256" key="8">
    <source>
        <dbReference type="ARBA" id="ARBA00022723"/>
    </source>
</evidence>
<dbReference type="EMBL" id="QQAW01000001">
    <property type="protein sequence ID" value="RDI40321.1"/>
    <property type="molecule type" value="Genomic_DNA"/>
</dbReference>
<proteinExistence type="inferred from homology"/>
<dbReference type="EC" id="1.3.99.-" evidence="14 15"/>
<gene>
    <name evidence="16" type="primary">hemJ</name>
    <name evidence="17" type="ORF">C7453_101112</name>
    <name evidence="16" type="ORF">HLH32_00560</name>
</gene>
<name>A0A370G9B2_GLULI</name>